<dbReference type="Pfam" id="PF13905">
    <property type="entry name" value="Thioredoxin_8"/>
    <property type="match status" value="1"/>
</dbReference>
<dbReference type="VEuPathDB" id="ToxoDB:EMWEY_00007800"/>
<gene>
    <name evidence="3" type="ORF">EMWEY_00007800</name>
</gene>
<dbReference type="GO" id="GO:0030178">
    <property type="term" value="P:negative regulation of Wnt signaling pathway"/>
    <property type="evidence" value="ECO:0007669"/>
    <property type="project" value="TreeGrafter"/>
</dbReference>
<dbReference type="PANTHER" id="PTHR46472:SF1">
    <property type="entry name" value="NUCLEOREDOXIN"/>
    <property type="match status" value="1"/>
</dbReference>
<dbReference type="Proteomes" id="UP000030763">
    <property type="component" value="Unassembled WGS sequence"/>
</dbReference>
<sequence length="344" mass="37536">MMKKRENWWGCNNNTFLLSLVLLLRLLSVLEESQQSVGAAVSKLTSNYLRRKRRENMRREGPPSPFNRLLGPVLLEGPGAAEAAATAGSAAAAAAGAGAAGGSTSSILSFFRPKNKFKEIFTNNALGEKGSLTALYFTGKGVEQILQAKGYVPFTPRLESIVRAAKQNGKKLNVVFISADNSPNDAADLFNTMPWYAVPFDDEEGRSITRSLYRKFRVSSLPHITLLDEQGKVVNPQAYTALLTDPLGFPWKKKSILQLIGNKLQDNKGQPVDPAVLKGKTIEKLIKDIDDALDVIAEEPVLLTFLNNADNQQQQQTLKALEEAAVALKGRKDGESVGPLPQFL</sequence>
<dbReference type="GO" id="GO:0005634">
    <property type="term" value="C:nucleus"/>
    <property type="evidence" value="ECO:0007669"/>
    <property type="project" value="TreeGrafter"/>
</dbReference>
<dbReference type="RefSeq" id="XP_013333982.1">
    <property type="nucleotide sequence ID" value="XM_013478528.1"/>
</dbReference>
<evidence type="ECO:0000256" key="1">
    <source>
        <dbReference type="SAM" id="SignalP"/>
    </source>
</evidence>
<dbReference type="Gene3D" id="3.40.30.10">
    <property type="entry name" value="Glutaredoxin"/>
    <property type="match status" value="1"/>
</dbReference>
<proteinExistence type="predicted"/>
<keyword evidence="4" id="KW-1185">Reference proteome</keyword>
<evidence type="ECO:0000313" key="4">
    <source>
        <dbReference type="Proteomes" id="UP000030763"/>
    </source>
</evidence>
<keyword evidence="1" id="KW-0732">Signal</keyword>
<protein>
    <submittedName>
        <fullName evidence="3">Nucleoredoxin, putative</fullName>
    </submittedName>
</protein>
<feature type="chain" id="PRO_5004674750" evidence="1">
    <location>
        <begin position="32"/>
        <end position="344"/>
    </location>
</feature>
<organism evidence="3 4">
    <name type="scientific">Eimeria maxima</name>
    <name type="common">Coccidian parasite</name>
    <dbReference type="NCBI Taxonomy" id="5804"/>
    <lineage>
        <taxon>Eukaryota</taxon>
        <taxon>Sar</taxon>
        <taxon>Alveolata</taxon>
        <taxon>Apicomplexa</taxon>
        <taxon>Conoidasida</taxon>
        <taxon>Coccidia</taxon>
        <taxon>Eucoccidiorida</taxon>
        <taxon>Eimeriorina</taxon>
        <taxon>Eimeriidae</taxon>
        <taxon>Eimeria</taxon>
    </lineage>
</organism>
<dbReference type="OrthoDB" id="346079at2759"/>
<evidence type="ECO:0000313" key="3">
    <source>
        <dbReference type="EMBL" id="CDJ57332.1"/>
    </source>
</evidence>
<name>U6LZD1_EIMMA</name>
<evidence type="ECO:0000259" key="2">
    <source>
        <dbReference type="Pfam" id="PF13905"/>
    </source>
</evidence>
<dbReference type="GO" id="GO:0031397">
    <property type="term" value="P:negative regulation of protein ubiquitination"/>
    <property type="evidence" value="ECO:0007669"/>
    <property type="project" value="TreeGrafter"/>
</dbReference>
<feature type="domain" description="Thioredoxin-like fold" evidence="2">
    <location>
        <begin position="131"/>
        <end position="233"/>
    </location>
</feature>
<dbReference type="PANTHER" id="PTHR46472">
    <property type="entry name" value="NUCLEOREDOXIN"/>
    <property type="match status" value="1"/>
</dbReference>
<dbReference type="AlphaFoldDB" id="U6LZD1"/>
<reference evidence="3" key="1">
    <citation type="submission" date="2013-10" db="EMBL/GenBank/DDBJ databases">
        <title>Genomic analysis of the causative agents of coccidiosis in chickens.</title>
        <authorList>
            <person name="Reid A.J."/>
            <person name="Blake D."/>
            <person name="Billington K."/>
            <person name="Browne H."/>
            <person name="Dunn M."/>
            <person name="Hung S."/>
            <person name="Kawahara F."/>
            <person name="Miranda-Saavedra D."/>
            <person name="Mourier T."/>
            <person name="Nagra H."/>
            <person name="Otto T.D."/>
            <person name="Rawlings N."/>
            <person name="Sanchez A."/>
            <person name="Sanders M."/>
            <person name="Subramaniam C."/>
            <person name="Tay Y."/>
            <person name="Dear P."/>
            <person name="Doerig C."/>
            <person name="Gruber A."/>
            <person name="Parkinson J."/>
            <person name="Shirley M."/>
            <person name="Wan K.L."/>
            <person name="Berriman M."/>
            <person name="Tomley F."/>
            <person name="Pain A."/>
        </authorList>
    </citation>
    <scope>NUCLEOTIDE SEQUENCE [LARGE SCALE GENOMIC DNA]</scope>
    <source>
        <strain evidence="3">Weybridge</strain>
    </source>
</reference>
<accession>U6LZD1</accession>
<dbReference type="InterPro" id="IPR036249">
    <property type="entry name" value="Thioredoxin-like_sf"/>
</dbReference>
<dbReference type="GeneID" id="25334766"/>
<dbReference type="SUPFAM" id="SSF52833">
    <property type="entry name" value="Thioredoxin-like"/>
    <property type="match status" value="1"/>
</dbReference>
<reference evidence="3" key="2">
    <citation type="submission" date="2013-10" db="EMBL/GenBank/DDBJ databases">
        <authorList>
            <person name="Aslett M."/>
        </authorList>
    </citation>
    <scope>NUCLEOTIDE SEQUENCE [LARGE SCALE GENOMIC DNA]</scope>
    <source>
        <strain evidence="3">Weybridge</strain>
    </source>
</reference>
<dbReference type="GO" id="GO:0004791">
    <property type="term" value="F:thioredoxin-disulfide reductase (NADPH) activity"/>
    <property type="evidence" value="ECO:0007669"/>
    <property type="project" value="TreeGrafter"/>
</dbReference>
<dbReference type="InterPro" id="IPR012336">
    <property type="entry name" value="Thioredoxin-like_fold"/>
</dbReference>
<feature type="signal peptide" evidence="1">
    <location>
        <begin position="1"/>
        <end position="31"/>
    </location>
</feature>
<dbReference type="EMBL" id="HG719257">
    <property type="protein sequence ID" value="CDJ57332.1"/>
    <property type="molecule type" value="Genomic_DNA"/>
</dbReference>